<dbReference type="AlphaFoldDB" id="A0A9P6TCF5"/>
<proteinExistence type="predicted"/>
<sequence>MTHNILLSILPTLDFASHLQAGSIDGFKFGFFFVFLFQTVHQSPCDRNSNSGAYQVSLTKSHLALKPPRLPKYCYWKSLSLSSRLSGVSRVRTLRMTLHAYYRESQGSLSLSFSLSTPGDSCTINPTHALKIHNLEHSIEIVLKEVVGLGFPNTPPEDQSRYTLKSQDITKFEELTLG</sequence>
<reference evidence="1" key="1">
    <citation type="submission" date="2013-11" db="EMBL/GenBank/DDBJ databases">
        <title>Genome sequence of the fusiform rust pathogen reveals effectors for host alternation and coevolution with pine.</title>
        <authorList>
            <consortium name="DOE Joint Genome Institute"/>
            <person name="Smith K."/>
            <person name="Pendleton A."/>
            <person name="Kubisiak T."/>
            <person name="Anderson C."/>
            <person name="Salamov A."/>
            <person name="Aerts A."/>
            <person name="Riley R."/>
            <person name="Clum A."/>
            <person name="Lindquist E."/>
            <person name="Ence D."/>
            <person name="Campbell M."/>
            <person name="Kronenberg Z."/>
            <person name="Feau N."/>
            <person name="Dhillon B."/>
            <person name="Hamelin R."/>
            <person name="Burleigh J."/>
            <person name="Smith J."/>
            <person name="Yandell M."/>
            <person name="Nelson C."/>
            <person name="Grigoriev I."/>
            <person name="Davis J."/>
        </authorList>
    </citation>
    <scope>NUCLEOTIDE SEQUENCE</scope>
    <source>
        <strain evidence="1">G11</strain>
    </source>
</reference>
<evidence type="ECO:0000313" key="1">
    <source>
        <dbReference type="EMBL" id="KAG0146620.1"/>
    </source>
</evidence>
<gene>
    <name evidence="1" type="ORF">CROQUDRAFT_512315</name>
</gene>
<organism evidence="1 2">
    <name type="scientific">Cronartium quercuum f. sp. fusiforme G11</name>
    <dbReference type="NCBI Taxonomy" id="708437"/>
    <lineage>
        <taxon>Eukaryota</taxon>
        <taxon>Fungi</taxon>
        <taxon>Dikarya</taxon>
        <taxon>Basidiomycota</taxon>
        <taxon>Pucciniomycotina</taxon>
        <taxon>Pucciniomycetes</taxon>
        <taxon>Pucciniales</taxon>
        <taxon>Coleosporiaceae</taxon>
        <taxon>Cronartium</taxon>
    </lineage>
</organism>
<comment type="caution">
    <text evidence="1">The sequence shown here is derived from an EMBL/GenBank/DDBJ whole genome shotgun (WGS) entry which is preliminary data.</text>
</comment>
<accession>A0A9P6TCF5</accession>
<dbReference type="Proteomes" id="UP000886653">
    <property type="component" value="Unassembled WGS sequence"/>
</dbReference>
<evidence type="ECO:0000313" key="2">
    <source>
        <dbReference type="Proteomes" id="UP000886653"/>
    </source>
</evidence>
<keyword evidence="2" id="KW-1185">Reference proteome</keyword>
<name>A0A9P6TCF5_9BASI</name>
<dbReference type="EMBL" id="MU167258">
    <property type="protein sequence ID" value="KAG0146620.1"/>
    <property type="molecule type" value="Genomic_DNA"/>
</dbReference>
<protein>
    <submittedName>
        <fullName evidence="1">Uncharacterized protein</fullName>
    </submittedName>
</protein>